<dbReference type="InterPro" id="IPR036864">
    <property type="entry name" value="Zn2-C6_fun-type_DNA-bd_sf"/>
</dbReference>
<name>A0A9W4XXT2_9PLEO</name>
<dbReference type="CDD" id="cd00067">
    <property type="entry name" value="GAL4"/>
    <property type="match status" value="1"/>
</dbReference>
<dbReference type="SUPFAM" id="SSF57701">
    <property type="entry name" value="Zn2/Cys6 DNA-binding domain"/>
    <property type="match status" value="1"/>
</dbReference>
<dbReference type="Proteomes" id="UP001152607">
    <property type="component" value="Unassembled WGS sequence"/>
</dbReference>
<accession>A0A9W4XXT2</accession>
<feature type="region of interest" description="Disordered" evidence="2">
    <location>
        <begin position="45"/>
        <end position="105"/>
    </location>
</feature>
<dbReference type="InterPro" id="IPR001138">
    <property type="entry name" value="Zn2Cys6_DnaBD"/>
</dbReference>
<dbReference type="AlphaFoldDB" id="A0A9W4XXT2"/>
<evidence type="ECO:0000313" key="4">
    <source>
        <dbReference type="EMBL" id="CAI6338437.1"/>
    </source>
</evidence>
<dbReference type="SMART" id="SM00066">
    <property type="entry name" value="GAL4"/>
    <property type="match status" value="1"/>
</dbReference>
<keyword evidence="1" id="KW-0539">Nucleus</keyword>
<dbReference type="PROSITE" id="PS00463">
    <property type="entry name" value="ZN2_CY6_FUNGAL_1"/>
    <property type="match status" value="1"/>
</dbReference>
<dbReference type="PANTHER" id="PTHR37534:SF25">
    <property type="entry name" value="ZN(II)2CYS6 TRANSCRIPTION FACTOR (EUROFUNG)"/>
    <property type="match status" value="1"/>
</dbReference>
<dbReference type="GO" id="GO:0000976">
    <property type="term" value="F:transcription cis-regulatory region binding"/>
    <property type="evidence" value="ECO:0007669"/>
    <property type="project" value="TreeGrafter"/>
</dbReference>
<dbReference type="GO" id="GO:0008270">
    <property type="term" value="F:zinc ion binding"/>
    <property type="evidence" value="ECO:0007669"/>
    <property type="project" value="InterPro"/>
</dbReference>
<dbReference type="OrthoDB" id="4525710at2759"/>
<feature type="compositionally biased region" description="Acidic residues" evidence="2">
    <location>
        <begin position="72"/>
        <end position="82"/>
    </location>
</feature>
<proteinExistence type="predicted"/>
<gene>
    <name evidence="4" type="ORF">PDIGIT_LOCUS11565</name>
</gene>
<evidence type="ECO:0000256" key="1">
    <source>
        <dbReference type="ARBA" id="ARBA00023242"/>
    </source>
</evidence>
<evidence type="ECO:0000256" key="2">
    <source>
        <dbReference type="SAM" id="MobiDB-lite"/>
    </source>
</evidence>
<dbReference type="PROSITE" id="PS50048">
    <property type="entry name" value="ZN2_CY6_FUNGAL_2"/>
    <property type="match status" value="1"/>
</dbReference>
<organism evidence="4 5">
    <name type="scientific">Periconia digitata</name>
    <dbReference type="NCBI Taxonomy" id="1303443"/>
    <lineage>
        <taxon>Eukaryota</taxon>
        <taxon>Fungi</taxon>
        <taxon>Dikarya</taxon>
        <taxon>Ascomycota</taxon>
        <taxon>Pezizomycotina</taxon>
        <taxon>Dothideomycetes</taxon>
        <taxon>Pleosporomycetidae</taxon>
        <taxon>Pleosporales</taxon>
        <taxon>Massarineae</taxon>
        <taxon>Periconiaceae</taxon>
        <taxon>Periconia</taxon>
    </lineage>
</organism>
<evidence type="ECO:0000259" key="3">
    <source>
        <dbReference type="PROSITE" id="PS50048"/>
    </source>
</evidence>
<reference evidence="4" key="1">
    <citation type="submission" date="2023-01" db="EMBL/GenBank/DDBJ databases">
        <authorList>
            <person name="Van Ghelder C."/>
            <person name="Rancurel C."/>
        </authorList>
    </citation>
    <scope>NUCLEOTIDE SEQUENCE</scope>
    <source>
        <strain evidence="4">CNCM I-4278</strain>
    </source>
</reference>
<feature type="compositionally biased region" description="Low complexity" evidence="2">
    <location>
        <begin position="52"/>
        <end position="66"/>
    </location>
</feature>
<sequence length="554" mass="62451">MGKYRSKSGCMTCRQRRVKCDEMHPTCGQCGKKNRDCRWEPAHSRFRSQQLGSTNRSSAGGSSSTTPVATEGNEEIGVDEEDAHFGPTASSSAVIASSPAQSSLSDGINRIHREGVHPSSTSEVDISTFEQKLTGKAPQALQQDSIPPFRSQLTSPTSSRSSGQTPIPVHASHTLPFREPIDVTHHEARLIHHYAQHLGSWLDGMCPARQFTLRIPRDVKNSPILLQATLCFAAHHAKDELLAKSAYQRCISLLIEHLNLEAITYDDTTLCAIVILRFYEQLNVPPKSGSDSAQHLAGSAAILRASQKTEIDPTAATLREASFWVYVRQCLYNSTIDQQPPNLDFTLRIEPHPVSLQDHHPLAQLRLETAWSNLITWHCACITNFCFDDTSDRTLRKEKWDRLWNDVQLWHRHRPSSFDPIWSGHDSSQSRFPLIYFTADWHVVSFGYYHVCCMLLLAFKPGPRFILKNVRAKPSENELQILEHAYALCGSCKSSPKTVPSLITLCHTVFIWAPLFTDSREQTELVEILSEFERDQTWPTTWIIDALNSEWGVE</sequence>
<dbReference type="GO" id="GO:0005634">
    <property type="term" value="C:nucleus"/>
    <property type="evidence" value="ECO:0007669"/>
    <property type="project" value="TreeGrafter"/>
</dbReference>
<dbReference type="Gene3D" id="4.10.240.10">
    <property type="entry name" value="Zn(2)-C6 fungal-type DNA-binding domain"/>
    <property type="match status" value="1"/>
</dbReference>
<feature type="compositionally biased region" description="Low complexity" evidence="2">
    <location>
        <begin position="150"/>
        <end position="166"/>
    </location>
</feature>
<protein>
    <recommendedName>
        <fullName evidence="3">Zn(2)-C6 fungal-type domain-containing protein</fullName>
    </recommendedName>
</protein>
<comment type="caution">
    <text evidence="4">The sequence shown here is derived from an EMBL/GenBank/DDBJ whole genome shotgun (WGS) entry which is preliminary data.</text>
</comment>
<feature type="domain" description="Zn(2)-C6 fungal-type" evidence="3">
    <location>
        <begin position="9"/>
        <end position="39"/>
    </location>
</feature>
<dbReference type="GO" id="GO:0045944">
    <property type="term" value="P:positive regulation of transcription by RNA polymerase II"/>
    <property type="evidence" value="ECO:0007669"/>
    <property type="project" value="TreeGrafter"/>
</dbReference>
<dbReference type="PANTHER" id="PTHR37534">
    <property type="entry name" value="TRANSCRIPTIONAL ACTIVATOR PROTEIN UGA3"/>
    <property type="match status" value="1"/>
</dbReference>
<feature type="compositionally biased region" description="Low complexity" evidence="2">
    <location>
        <begin position="89"/>
        <end position="103"/>
    </location>
</feature>
<dbReference type="Pfam" id="PF00172">
    <property type="entry name" value="Zn_clus"/>
    <property type="match status" value="1"/>
</dbReference>
<evidence type="ECO:0000313" key="5">
    <source>
        <dbReference type="Proteomes" id="UP001152607"/>
    </source>
</evidence>
<feature type="region of interest" description="Disordered" evidence="2">
    <location>
        <begin position="134"/>
        <end position="171"/>
    </location>
</feature>
<dbReference type="EMBL" id="CAOQHR010000008">
    <property type="protein sequence ID" value="CAI6338437.1"/>
    <property type="molecule type" value="Genomic_DNA"/>
</dbReference>
<dbReference type="GO" id="GO:0000981">
    <property type="term" value="F:DNA-binding transcription factor activity, RNA polymerase II-specific"/>
    <property type="evidence" value="ECO:0007669"/>
    <property type="project" value="InterPro"/>
</dbReference>
<keyword evidence="5" id="KW-1185">Reference proteome</keyword>